<dbReference type="EC" id="3.4.-.-" evidence="9"/>
<keyword evidence="3 9" id="KW-0645">Protease</keyword>
<dbReference type="Proteomes" id="UP001213000">
    <property type="component" value="Unassembled WGS sequence"/>
</dbReference>
<dbReference type="GO" id="GO:0004177">
    <property type="term" value="F:aminopeptidase activity"/>
    <property type="evidence" value="ECO:0007669"/>
    <property type="project" value="UniProtKB-KW"/>
</dbReference>
<evidence type="ECO:0000256" key="5">
    <source>
        <dbReference type="ARBA" id="ARBA00022729"/>
    </source>
</evidence>
<organism evidence="12 13">
    <name type="scientific">Leucocoprinus birnbaumii</name>
    <dbReference type="NCBI Taxonomy" id="56174"/>
    <lineage>
        <taxon>Eukaryota</taxon>
        <taxon>Fungi</taxon>
        <taxon>Dikarya</taxon>
        <taxon>Basidiomycota</taxon>
        <taxon>Agaricomycotina</taxon>
        <taxon>Agaricomycetes</taxon>
        <taxon>Agaricomycetidae</taxon>
        <taxon>Agaricales</taxon>
        <taxon>Agaricineae</taxon>
        <taxon>Agaricaceae</taxon>
        <taxon>Leucocoprinus</taxon>
    </lineage>
</organism>
<gene>
    <name evidence="12" type="ORF">NP233_g3910</name>
</gene>
<evidence type="ECO:0000256" key="4">
    <source>
        <dbReference type="ARBA" id="ARBA00022723"/>
    </source>
</evidence>
<dbReference type="GO" id="GO:0046872">
    <property type="term" value="F:metal ion binding"/>
    <property type="evidence" value="ECO:0007669"/>
    <property type="project" value="UniProtKB-KW"/>
</dbReference>
<evidence type="ECO:0000313" key="13">
    <source>
        <dbReference type="Proteomes" id="UP001213000"/>
    </source>
</evidence>
<dbReference type="PANTHER" id="PTHR12147:SF56">
    <property type="entry name" value="AMINOPEPTIDASE YDR415C-RELATED"/>
    <property type="match status" value="1"/>
</dbReference>
<accession>A0AAD5VYC1</accession>
<dbReference type="EMBL" id="JANIEX010000197">
    <property type="protein sequence ID" value="KAJ3571212.1"/>
    <property type="molecule type" value="Genomic_DNA"/>
</dbReference>
<dbReference type="AlphaFoldDB" id="A0AAD5VYC1"/>
<dbReference type="PANTHER" id="PTHR12147">
    <property type="entry name" value="METALLOPEPTIDASE M28 FAMILY MEMBER"/>
    <property type="match status" value="1"/>
</dbReference>
<dbReference type="InterPro" id="IPR007484">
    <property type="entry name" value="Peptidase_M28"/>
</dbReference>
<dbReference type="Gene3D" id="3.40.630.10">
    <property type="entry name" value="Zn peptidases"/>
    <property type="match status" value="1"/>
</dbReference>
<dbReference type="Pfam" id="PF04389">
    <property type="entry name" value="Peptidase_M28"/>
    <property type="match status" value="1"/>
</dbReference>
<dbReference type="GO" id="GO:0008235">
    <property type="term" value="F:metalloexopeptidase activity"/>
    <property type="evidence" value="ECO:0007669"/>
    <property type="project" value="InterPro"/>
</dbReference>
<protein>
    <recommendedName>
        <fullName evidence="9">Peptide hydrolase</fullName>
        <ecNumber evidence="9">3.4.-.-</ecNumber>
    </recommendedName>
</protein>
<evidence type="ECO:0000256" key="9">
    <source>
        <dbReference type="RuleBase" id="RU361240"/>
    </source>
</evidence>
<comment type="similarity">
    <text evidence="8">Belongs to the peptidase M28 family. M28E subfamily.</text>
</comment>
<proteinExistence type="inferred from homology"/>
<evidence type="ECO:0000313" key="12">
    <source>
        <dbReference type="EMBL" id="KAJ3571212.1"/>
    </source>
</evidence>
<evidence type="ECO:0000256" key="3">
    <source>
        <dbReference type="ARBA" id="ARBA00022670"/>
    </source>
</evidence>
<evidence type="ECO:0000259" key="11">
    <source>
        <dbReference type="Pfam" id="PF04389"/>
    </source>
</evidence>
<keyword evidence="13" id="KW-1185">Reference proteome</keyword>
<feature type="domain" description="Peptidase M28" evidence="11">
    <location>
        <begin position="141"/>
        <end position="347"/>
    </location>
</feature>
<keyword evidence="5 9" id="KW-0732">Signal</keyword>
<keyword evidence="4 9" id="KW-0479">Metal-binding</keyword>
<evidence type="ECO:0000256" key="2">
    <source>
        <dbReference type="ARBA" id="ARBA00022438"/>
    </source>
</evidence>
<sequence>MKLSVVFVFSAICAVYANPIRNERNTSRKHANAAELREQYVLKDYYNLKDDTTFTPATYVYPAAPTLQSVVKPIIATLEVNNLQKYLNKFTSFYNRYYDSDTGKQASNWLFNTITEIIANSPSNSSVAAQRFHHAWKQSSIIVKFPGRQQGPITILGSHLDSVNWDEGGKPEENRAPGADDDGSGTVSMLEAFRALASQGFKPRNDVEFHWYSAEEAPVDDGSGEIAASYRERGVAVKGMMQYDMTAYVKPGTREIFGLMQDYTTDTLSTYVTTLAAQYNTIPAKSGETCGYGCSDHVSWNATGYPTVMPAEGIFKDTNPFLHTTNDTTSLPGFSWTHMLEFSKLAVAFAVELGNAHIRASV</sequence>
<evidence type="ECO:0000256" key="10">
    <source>
        <dbReference type="SAM" id="MobiDB-lite"/>
    </source>
</evidence>
<evidence type="ECO:0000256" key="6">
    <source>
        <dbReference type="ARBA" id="ARBA00022801"/>
    </source>
</evidence>
<dbReference type="InterPro" id="IPR045175">
    <property type="entry name" value="M28_fam"/>
</dbReference>
<name>A0AAD5VYC1_9AGAR</name>
<comment type="cofactor">
    <cofactor evidence="1">
        <name>Zn(2+)</name>
        <dbReference type="ChEBI" id="CHEBI:29105"/>
    </cofactor>
</comment>
<keyword evidence="2" id="KW-0031">Aminopeptidase</keyword>
<comment type="caution">
    <text evidence="12">The sequence shown here is derived from an EMBL/GenBank/DDBJ whole genome shotgun (WGS) entry which is preliminary data.</text>
</comment>
<reference evidence="12" key="1">
    <citation type="submission" date="2022-07" db="EMBL/GenBank/DDBJ databases">
        <title>Genome Sequence of Leucocoprinus birnbaumii.</title>
        <authorList>
            <person name="Buettner E."/>
        </authorList>
    </citation>
    <scope>NUCLEOTIDE SEQUENCE</scope>
    <source>
        <strain evidence="12">VT141</strain>
    </source>
</reference>
<evidence type="ECO:0000256" key="8">
    <source>
        <dbReference type="ARBA" id="ARBA00043962"/>
    </source>
</evidence>
<keyword evidence="7 9" id="KW-0862">Zinc</keyword>
<feature type="signal peptide" evidence="9">
    <location>
        <begin position="1"/>
        <end position="17"/>
    </location>
</feature>
<evidence type="ECO:0000256" key="1">
    <source>
        <dbReference type="ARBA" id="ARBA00001947"/>
    </source>
</evidence>
<evidence type="ECO:0000256" key="7">
    <source>
        <dbReference type="ARBA" id="ARBA00022833"/>
    </source>
</evidence>
<feature type="chain" id="PRO_5041769383" description="Peptide hydrolase" evidence="9">
    <location>
        <begin position="18"/>
        <end position="362"/>
    </location>
</feature>
<feature type="region of interest" description="Disordered" evidence="10">
    <location>
        <begin position="164"/>
        <end position="184"/>
    </location>
</feature>
<dbReference type="SUPFAM" id="SSF53187">
    <property type="entry name" value="Zn-dependent exopeptidases"/>
    <property type="match status" value="1"/>
</dbReference>
<dbReference type="GO" id="GO:0006508">
    <property type="term" value="P:proteolysis"/>
    <property type="evidence" value="ECO:0007669"/>
    <property type="project" value="UniProtKB-KW"/>
</dbReference>
<keyword evidence="6 9" id="KW-0378">Hydrolase</keyword>